<accession>A0A831RYC4</accession>
<dbReference type="AlphaFoldDB" id="A0A831RYC4"/>
<protein>
    <submittedName>
        <fullName evidence="3">DUF1566 domain-containing protein</fullName>
    </submittedName>
</protein>
<evidence type="ECO:0000313" key="3">
    <source>
        <dbReference type="EMBL" id="HEC07500.1"/>
    </source>
</evidence>
<name>A0A831RYC4_9GAMM</name>
<proteinExistence type="predicted"/>
<dbReference type="PANTHER" id="PTHR35812:SF1">
    <property type="entry name" value="LIPOPROTEIN"/>
    <property type="match status" value="1"/>
</dbReference>
<sequence length="263" mass="28223">MSLPNIFKILILSAAIAGLSSPLFAGDLRVEGSVNATSFVGDGSQLTGVVTQTAPRFHIWVPRTGQTGCWDEDGTSRDCTGTGEDGEYQMGGRLAGNIDWRVSYIVTPRFTDNTDGTVTDNLTGLIWLKNANCIADNTGFDNSGTPNDGMVTWQQALDFVRGLNTALYDCKDGSNGGSAQTDWRMPNYNELLSVFDPSGNDPALPTDHPFSNVQAERYWSSSTGVGVSEKDAYIVDSGSGNGTGNPKSMFLYLWPVRGGKSLH</sequence>
<keyword evidence="1" id="KW-0732">Signal</keyword>
<feature type="signal peptide" evidence="1">
    <location>
        <begin position="1"/>
        <end position="25"/>
    </location>
</feature>
<evidence type="ECO:0000259" key="2">
    <source>
        <dbReference type="Pfam" id="PF07603"/>
    </source>
</evidence>
<comment type="caution">
    <text evidence="3">The sequence shown here is derived from an EMBL/GenBank/DDBJ whole genome shotgun (WGS) entry which is preliminary data.</text>
</comment>
<dbReference type="Pfam" id="PF07603">
    <property type="entry name" value="Lcl_C"/>
    <property type="match status" value="1"/>
</dbReference>
<feature type="chain" id="PRO_5032483502" evidence="1">
    <location>
        <begin position="26"/>
        <end position="263"/>
    </location>
</feature>
<evidence type="ECO:0000256" key="1">
    <source>
        <dbReference type="SAM" id="SignalP"/>
    </source>
</evidence>
<organism evidence="3">
    <name type="scientific">Thiolapillus brandeum</name>
    <dbReference type="NCBI Taxonomy" id="1076588"/>
    <lineage>
        <taxon>Bacteria</taxon>
        <taxon>Pseudomonadati</taxon>
        <taxon>Pseudomonadota</taxon>
        <taxon>Gammaproteobacteria</taxon>
        <taxon>Chromatiales</taxon>
        <taxon>Sedimenticolaceae</taxon>
        <taxon>Thiolapillus</taxon>
    </lineage>
</organism>
<dbReference type="EMBL" id="DRLF01000400">
    <property type="protein sequence ID" value="HEC07500.1"/>
    <property type="molecule type" value="Genomic_DNA"/>
</dbReference>
<gene>
    <name evidence="3" type="ORF">ENJ12_11635</name>
</gene>
<dbReference type="PANTHER" id="PTHR35812">
    <property type="entry name" value="LIPOPROTEIN"/>
    <property type="match status" value="1"/>
</dbReference>
<reference evidence="3" key="1">
    <citation type="journal article" date="2020" name="mSystems">
        <title>Genome- and Community-Level Interaction Insights into Carbon Utilization and Element Cycling Functions of Hydrothermarchaeota in Hydrothermal Sediment.</title>
        <authorList>
            <person name="Zhou Z."/>
            <person name="Liu Y."/>
            <person name="Xu W."/>
            <person name="Pan J."/>
            <person name="Luo Z.H."/>
            <person name="Li M."/>
        </authorList>
    </citation>
    <scope>NUCLEOTIDE SEQUENCE [LARGE SCALE GENOMIC DNA]</scope>
    <source>
        <strain evidence="3">HyVt-458</strain>
    </source>
</reference>
<dbReference type="InterPro" id="IPR011460">
    <property type="entry name" value="Lcl_C"/>
</dbReference>
<feature type="domain" description="Lcl C-terminal" evidence="2">
    <location>
        <begin position="116"/>
        <end position="257"/>
    </location>
</feature>
<dbReference type="Proteomes" id="UP000886339">
    <property type="component" value="Unassembled WGS sequence"/>
</dbReference>